<dbReference type="PRINTS" id="PR01345">
    <property type="entry name" value="CERVTRCPTASE"/>
</dbReference>
<dbReference type="InterPro" id="IPR000477">
    <property type="entry name" value="RT_dom"/>
</dbReference>
<dbReference type="Pfam" id="PF00078">
    <property type="entry name" value="RVT_1"/>
    <property type="match status" value="1"/>
</dbReference>
<dbReference type="CDD" id="cd01650">
    <property type="entry name" value="RT_nLTR_like"/>
    <property type="match status" value="1"/>
</dbReference>
<gene>
    <name evidence="2" type="primary">Acey_s0005.g2442</name>
    <name evidence="2" type="ORF">Y032_0005g2442</name>
</gene>
<reference evidence="3" key="1">
    <citation type="journal article" date="2015" name="Nat. Genet.">
        <title>The genome and transcriptome of the zoonotic hookworm Ancylostoma ceylanicum identify infection-specific gene families.</title>
        <authorList>
            <person name="Schwarz E.M."/>
            <person name="Hu Y."/>
            <person name="Antoshechkin I."/>
            <person name="Miller M.M."/>
            <person name="Sternberg P.W."/>
            <person name="Aroian R.V."/>
        </authorList>
    </citation>
    <scope>NUCLEOTIDE SEQUENCE</scope>
    <source>
        <strain evidence="3">HY135</strain>
    </source>
</reference>
<comment type="caution">
    <text evidence="2">The sequence shown here is derived from an EMBL/GenBank/DDBJ whole genome shotgun (WGS) entry which is preliminary data.</text>
</comment>
<evidence type="ECO:0000259" key="1">
    <source>
        <dbReference type="PROSITE" id="PS50878"/>
    </source>
</evidence>
<sequence length="381" mass="44164">MIQSLNDWTSLVDEKKDVDVIYFDFAKAFDRVSHSKLLHKLQLIGIHPRIVLWLRAFLNDRTFMVRVNNSYSKPRPAHSGVPQGGVLSPILFNVYTYDLLRGLSQRNVSFCAFADDLKIYHSIGSLDDVVHLQEAVDFVSQWANQWKLPLSSEKTEVLHLGPHNINHVYTISDTSITSVEEVVDLGFLITKNLSFDKHCERVANKAMRIVHNIFRGLITRNSAVLLKAYKAYVRPILEYGTPVFSPFTCKSIKRLERVQNTFTRRLMIRTIGFHYDQIPSSDERNLNLGLSTLSFRRKINDLLLLHKILYGKCGLEPQDLFSLRASNTRGGTIKYRLRKARLNCRRYFFVNRTVFDKIRKNHQIPLGYNTFKKLLEHTLIP</sequence>
<dbReference type="PROSITE" id="PS50878">
    <property type="entry name" value="RT_POL"/>
    <property type="match status" value="1"/>
</dbReference>
<dbReference type="AlphaFoldDB" id="A0A016VRS4"/>
<keyword evidence="3" id="KW-1185">Reference proteome</keyword>
<organism evidence="2 3">
    <name type="scientific">Ancylostoma ceylanicum</name>
    <dbReference type="NCBI Taxonomy" id="53326"/>
    <lineage>
        <taxon>Eukaryota</taxon>
        <taxon>Metazoa</taxon>
        <taxon>Ecdysozoa</taxon>
        <taxon>Nematoda</taxon>
        <taxon>Chromadorea</taxon>
        <taxon>Rhabditida</taxon>
        <taxon>Rhabditina</taxon>
        <taxon>Rhabditomorpha</taxon>
        <taxon>Strongyloidea</taxon>
        <taxon>Ancylostomatidae</taxon>
        <taxon>Ancylostomatinae</taxon>
        <taxon>Ancylostoma</taxon>
    </lineage>
</organism>
<proteinExistence type="predicted"/>
<protein>
    <recommendedName>
        <fullName evidence="1">Reverse transcriptase domain-containing protein</fullName>
    </recommendedName>
</protein>
<dbReference type="PANTHER" id="PTHR33332">
    <property type="entry name" value="REVERSE TRANSCRIPTASE DOMAIN-CONTAINING PROTEIN"/>
    <property type="match status" value="1"/>
</dbReference>
<name>A0A016VRS4_9BILA</name>
<accession>A0A016VRS4</accession>
<dbReference type="OrthoDB" id="5865536at2759"/>
<evidence type="ECO:0000313" key="3">
    <source>
        <dbReference type="Proteomes" id="UP000024635"/>
    </source>
</evidence>
<dbReference type="SUPFAM" id="SSF56672">
    <property type="entry name" value="DNA/RNA polymerases"/>
    <property type="match status" value="1"/>
</dbReference>
<evidence type="ECO:0000313" key="2">
    <source>
        <dbReference type="EMBL" id="EYC30085.1"/>
    </source>
</evidence>
<dbReference type="STRING" id="53326.A0A016VRS4"/>
<dbReference type="Proteomes" id="UP000024635">
    <property type="component" value="Unassembled WGS sequence"/>
</dbReference>
<dbReference type="InterPro" id="IPR043502">
    <property type="entry name" value="DNA/RNA_pol_sf"/>
</dbReference>
<feature type="domain" description="Reverse transcriptase" evidence="1">
    <location>
        <begin position="1"/>
        <end position="189"/>
    </location>
</feature>
<dbReference type="EMBL" id="JARK01001341">
    <property type="protein sequence ID" value="EYC30085.1"/>
    <property type="molecule type" value="Genomic_DNA"/>
</dbReference>